<dbReference type="CTD" id="20250406"/>
<evidence type="ECO:0000313" key="8">
    <source>
        <dbReference type="Proteomes" id="UP000030746"/>
    </source>
</evidence>
<dbReference type="STRING" id="225164.V4CQK3"/>
<feature type="domain" description="UMOD/GP2/OIT3-like D8C" evidence="6">
    <location>
        <begin position="62"/>
        <end position="141"/>
    </location>
</feature>
<dbReference type="AlphaFoldDB" id="V4CQK3"/>
<keyword evidence="4" id="KW-0472">Membrane</keyword>
<dbReference type="EMBL" id="KB199652">
    <property type="protein sequence ID" value="ESP04745.1"/>
    <property type="molecule type" value="Genomic_DNA"/>
</dbReference>
<feature type="chain" id="PRO_5004718575" description="UMOD/GP2/OIT3-like D8C domain-containing protein" evidence="5">
    <location>
        <begin position="18"/>
        <end position="260"/>
    </location>
</feature>
<dbReference type="GeneID" id="20250406"/>
<dbReference type="Proteomes" id="UP000030746">
    <property type="component" value="Unassembled WGS sequence"/>
</dbReference>
<gene>
    <name evidence="7" type="ORF">LOTGIDRAFT_237275</name>
</gene>
<evidence type="ECO:0000256" key="4">
    <source>
        <dbReference type="SAM" id="Phobius"/>
    </source>
</evidence>
<dbReference type="OrthoDB" id="10043005at2759"/>
<keyword evidence="4" id="KW-0812">Transmembrane</keyword>
<evidence type="ECO:0000259" key="6">
    <source>
        <dbReference type="Pfam" id="PF23283"/>
    </source>
</evidence>
<evidence type="ECO:0000256" key="2">
    <source>
        <dbReference type="ARBA" id="ARBA00023157"/>
    </source>
</evidence>
<keyword evidence="8" id="KW-1185">Reference proteome</keyword>
<name>V4CQK3_LOTGI</name>
<feature type="transmembrane region" description="Helical" evidence="4">
    <location>
        <begin position="216"/>
        <end position="242"/>
    </location>
</feature>
<keyword evidence="4" id="KW-1133">Transmembrane helix</keyword>
<dbReference type="Pfam" id="PF23283">
    <property type="entry name" value="D8C_UMOD"/>
    <property type="match status" value="1"/>
</dbReference>
<keyword evidence="2" id="KW-1015">Disulfide bond</keyword>
<dbReference type="InterPro" id="IPR057774">
    <property type="entry name" value="D8C_UMOD/GP2/OIT3-like"/>
</dbReference>
<organism evidence="7 8">
    <name type="scientific">Lottia gigantea</name>
    <name type="common">Giant owl limpet</name>
    <dbReference type="NCBI Taxonomy" id="225164"/>
    <lineage>
        <taxon>Eukaryota</taxon>
        <taxon>Metazoa</taxon>
        <taxon>Spiralia</taxon>
        <taxon>Lophotrochozoa</taxon>
        <taxon>Mollusca</taxon>
        <taxon>Gastropoda</taxon>
        <taxon>Patellogastropoda</taxon>
        <taxon>Lottioidea</taxon>
        <taxon>Lottiidae</taxon>
        <taxon>Lottia</taxon>
    </lineage>
</organism>
<protein>
    <recommendedName>
        <fullName evidence="6">UMOD/GP2/OIT3-like D8C domain-containing protein</fullName>
    </recommendedName>
</protein>
<sequence length="260" mass="29212">MAGLILIVLVLPLTVSSQDDPCNSYRMLSDDGGRSINCSLYYSESHDRFIAEGWRRVQLESTGEDLTMPTECVPHGFCGSHSNVWLNGTHPTVEDGIVDRMGCLSMFSSCCKVEYPIQIKNCTDYMVYNLMRTFGSDERYCFGDSTYCYQTSRPTTVSSTTKKYESLSTAIVDNDANHEKSSPTDPYNHPGNQRPTNGHGKHGFVQDLRHYKTDELVLILGVCLSVTIALLIILVFGIFLYLRQRKIGPKYDMNTKPTKA</sequence>
<dbReference type="RefSeq" id="XP_009044644.1">
    <property type="nucleotide sequence ID" value="XM_009046396.1"/>
</dbReference>
<evidence type="ECO:0000256" key="3">
    <source>
        <dbReference type="SAM" id="MobiDB-lite"/>
    </source>
</evidence>
<feature type="region of interest" description="Disordered" evidence="3">
    <location>
        <begin position="175"/>
        <end position="200"/>
    </location>
</feature>
<accession>V4CQK3</accession>
<proteinExistence type="predicted"/>
<keyword evidence="1 5" id="KW-0732">Signal</keyword>
<dbReference type="OMA" id="CISTHAD"/>
<reference evidence="7 8" key="1">
    <citation type="journal article" date="2013" name="Nature">
        <title>Insights into bilaterian evolution from three spiralian genomes.</title>
        <authorList>
            <person name="Simakov O."/>
            <person name="Marletaz F."/>
            <person name="Cho S.J."/>
            <person name="Edsinger-Gonzales E."/>
            <person name="Havlak P."/>
            <person name="Hellsten U."/>
            <person name="Kuo D.H."/>
            <person name="Larsson T."/>
            <person name="Lv J."/>
            <person name="Arendt D."/>
            <person name="Savage R."/>
            <person name="Osoegawa K."/>
            <person name="de Jong P."/>
            <person name="Grimwood J."/>
            <person name="Chapman J.A."/>
            <person name="Shapiro H."/>
            <person name="Aerts A."/>
            <person name="Otillar R.P."/>
            <person name="Terry A.Y."/>
            <person name="Boore J.L."/>
            <person name="Grigoriev I.V."/>
            <person name="Lindberg D.R."/>
            <person name="Seaver E.C."/>
            <person name="Weisblat D.A."/>
            <person name="Putnam N.H."/>
            <person name="Rokhsar D.S."/>
        </authorList>
    </citation>
    <scope>NUCLEOTIDE SEQUENCE [LARGE SCALE GENOMIC DNA]</scope>
</reference>
<dbReference type="HOGENOM" id="CLU_1070733_0_0_1"/>
<feature type="signal peptide" evidence="5">
    <location>
        <begin position="1"/>
        <end position="17"/>
    </location>
</feature>
<evidence type="ECO:0000256" key="1">
    <source>
        <dbReference type="ARBA" id="ARBA00022729"/>
    </source>
</evidence>
<evidence type="ECO:0000313" key="7">
    <source>
        <dbReference type="EMBL" id="ESP04745.1"/>
    </source>
</evidence>
<dbReference type="KEGG" id="lgi:LOTGIDRAFT_237275"/>
<evidence type="ECO:0000256" key="5">
    <source>
        <dbReference type="SAM" id="SignalP"/>
    </source>
</evidence>